<keyword evidence="2" id="KW-1185">Reference proteome</keyword>
<sequence>MNRLMTKLLNLPGVIVEDNQQTEDTLILFVKSAKKTAVCPRCGQTSRHLHRFQARALLFWHFPKLLAQ</sequence>
<name>K9WIX2_9CYAN</name>
<dbReference type="eggNOG" id="COG3464">
    <property type="taxonomic scope" value="Bacteria"/>
</dbReference>
<dbReference type="KEGG" id="mic:Mic7113_4019"/>
<dbReference type="HOGENOM" id="CLU_2789300_0_0_3"/>
<proteinExistence type="predicted"/>
<dbReference type="AlphaFoldDB" id="K9WIX2"/>
<protein>
    <recommendedName>
        <fullName evidence="3">Transposase</fullName>
    </recommendedName>
</protein>
<organism evidence="1 2">
    <name type="scientific">Allocoleopsis franciscana PCC 7113</name>
    <dbReference type="NCBI Taxonomy" id="1173027"/>
    <lineage>
        <taxon>Bacteria</taxon>
        <taxon>Bacillati</taxon>
        <taxon>Cyanobacteriota</taxon>
        <taxon>Cyanophyceae</taxon>
        <taxon>Coleofasciculales</taxon>
        <taxon>Coleofasciculaceae</taxon>
        <taxon>Allocoleopsis</taxon>
        <taxon>Allocoleopsis franciscana</taxon>
    </lineage>
</organism>
<evidence type="ECO:0000313" key="1">
    <source>
        <dbReference type="EMBL" id="AFZ19724.1"/>
    </source>
</evidence>
<evidence type="ECO:0008006" key="3">
    <source>
        <dbReference type="Google" id="ProtNLM"/>
    </source>
</evidence>
<dbReference type="EMBL" id="CP003630">
    <property type="protein sequence ID" value="AFZ19724.1"/>
    <property type="molecule type" value="Genomic_DNA"/>
</dbReference>
<reference evidence="1 2" key="1">
    <citation type="submission" date="2012-06" db="EMBL/GenBank/DDBJ databases">
        <title>Finished chromosome of genome of Microcoleus sp. PCC 7113.</title>
        <authorList>
            <consortium name="US DOE Joint Genome Institute"/>
            <person name="Gugger M."/>
            <person name="Coursin T."/>
            <person name="Rippka R."/>
            <person name="Tandeau De Marsac N."/>
            <person name="Huntemann M."/>
            <person name="Wei C.-L."/>
            <person name="Han J."/>
            <person name="Detter J.C."/>
            <person name="Han C."/>
            <person name="Tapia R."/>
            <person name="Chen A."/>
            <person name="Kyrpides N."/>
            <person name="Mavromatis K."/>
            <person name="Markowitz V."/>
            <person name="Szeto E."/>
            <person name="Ivanova N."/>
            <person name="Pagani I."/>
            <person name="Pati A."/>
            <person name="Goodwin L."/>
            <person name="Nordberg H.P."/>
            <person name="Cantor M.N."/>
            <person name="Hua S.X."/>
            <person name="Woyke T."/>
            <person name="Kerfeld C.A."/>
        </authorList>
    </citation>
    <scope>NUCLEOTIDE SEQUENCE [LARGE SCALE GENOMIC DNA]</scope>
    <source>
        <strain evidence="1 2">PCC 7113</strain>
    </source>
</reference>
<dbReference type="Proteomes" id="UP000010471">
    <property type="component" value="Chromosome"/>
</dbReference>
<accession>K9WIX2</accession>
<evidence type="ECO:0000313" key="2">
    <source>
        <dbReference type="Proteomes" id="UP000010471"/>
    </source>
</evidence>
<gene>
    <name evidence="1" type="ORF">Mic7113_4019</name>
</gene>